<keyword evidence="1" id="KW-0812">Transmembrane</keyword>
<feature type="transmembrane region" description="Helical" evidence="1">
    <location>
        <begin position="200"/>
        <end position="218"/>
    </location>
</feature>
<dbReference type="STRING" id="1499688.BN000_01186"/>
<proteinExistence type="predicted"/>
<accession>A0A0U1NTB4</accession>
<feature type="transmembrane region" description="Helical" evidence="1">
    <location>
        <begin position="140"/>
        <end position="159"/>
    </location>
</feature>
<feature type="transmembrane region" description="Helical" evidence="1">
    <location>
        <begin position="74"/>
        <end position="92"/>
    </location>
</feature>
<feature type="transmembrane region" description="Helical" evidence="1">
    <location>
        <begin position="224"/>
        <end position="241"/>
    </location>
</feature>
<dbReference type="PANTHER" id="PTHR41307">
    <property type="entry name" value="MEMBRANE PROTEIN-RELATED"/>
    <property type="match status" value="1"/>
</dbReference>
<dbReference type="InterPro" id="IPR012963">
    <property type="entry name" value="HAAS_TM"/>
</dbReference>
<dbReference type="Proteomes" id="UP000199087">
    <property type="component" value="Unassembled WGS sequence"/>
</dbReference>
<dbReference type="SUPFAM" id="SSF158560">
    <property type="entry name" value="BH3980-like"/>
    <property type="match status" value="1"/>
</dbReference>
<keyword evidence="4" id="KW-1185">Reference proteome</keyword>
<dbReference type="EMBL" id="CVRB01000001">
    <property type="protein sequence ID" value="CRK81286.1"/>
    <property type="molecule type" value="Genomic_DNA"/>
</dbReference>
<dbReference type="Pfam" id="PF08006">
    <property type="entry name" value="HAAS_TM"/>
    <property type="match status" value="1"/>
</dbReference>
<reference evidence="4" key="1">
    <citation type="submission" date="2015-05" db="EMBL/GenBank/DDBJ databases">
        <authorList>
            <person name="Urmite Genomes"/>
        </authorList>
    </citation>
    <scope>NUCLEOTIDE SEQUENCE [LARGE SCALE GENOMIC DNA]</scope>
    <source>
        <strain evidence="4">LF1</strain>
    </source>
</reference>
<dbReference type="RefSeq" id="WP_090632082.1">
    <property type="nucleotide sequence ID" value="NZ_CVRB01000001.1"/>
</dbReference>
<feature type="transmembrane region" description="Helical" evidence="1">
    <location>
        <begin position="174"/>
        <end position="193"/>
    </location>
</feature>
<dbReference type="OrthoDB" id="1750748at2"/>
<sequence length="252" mass="28500">MKLSAKSQEFLDNLQLYLFSSGKKEAEIAEVIEELKDHLCEAEKDGKSVEHIIGQPPEQYMELLSKEMNTDYKGLIKIIPIFILGAFAYILLDNTIRGSIHFSIYQLIGYPVISIVMLGMYVMTFKLIAKRKLTRIKRFGILYGLSLFSIGSFIALLLFDKKFGTPLFQIDTVIGRTIVAAIAIIIFIGIAIWSKTWVSIIIPAIISVPQLLVKFLPVHGQTKLIFPTVLMFLGLIVFFTVHSRLEKKDAKQ</sequence>
<dbReference type="AlphaFoldDB" id="A0A0U1NTB4"/>
<gene>
    <name evidence="3" type="ORF">BN000_01186</name>
</gene>
<feature type="domain" description="HAAS transmembrane region" evidence="2">
    <location>
        <begin position="90"/>
        <end position="203"/>
    </location>
</feature>
<evidence type="ECO:0000259" key="2">
    <source>
        <dbReference type="Pfam" id="PF08006"/>
    </source>
</evidence>
<evidence type="ECO:0000313" key="3">
    <source>
        <dbReference type="EMBL" id="CRK81286.1"/>
    </source>
</evidence>
<evidence type="ECO:0000313" key="4">
    <source>
        <dbReference type="Proteomes" id="UP000199087"/>
    </source>
</evidence>
<keyword evidence="1" id="KW-1133">Transmembrane helix</keyword>
<protein>
    <submittedName>
        <fullName evidence="3">Membrane protein</fullName>
    </submittedName>
</protein>
<evidence type="ECO:0000256" key="1">
    <source>
        <dbReference type="SAM" id="Phobius"/>
    </source>
</evidence>
<organism evidence="3 4">
    <name type="scientific">Neobacillus massiliamazoniensis</name>
    <dbReference type="NCBI Taxonomy" id="1499688"/>
    <lineage>
        <taxon>Bacteria</taxon>
        <taxon>Bacillati</taxon>
        <taxon>Bacillota</taxon>
        <taxon>Bacilli</taxon>
        <taxon>Bacillales</taxon>
        <taxon>Bacillaceae</taxon>
        <taxon>Neobacillus</taxon>
    </lineage>
</organism>
<keyword evidence="1" id="KW-0472">Membrane</keyword>
<feature type="transmembrane region" description="Helical" evidence="1">
    <location>
        <begin position="104"/>
        <end position="128"/>
    </location>
</feature>
<dbReference type="Gene3D" id="1.10.1900.10">
    <property type="entry name" value="c-terminal domain of poly(a) binding protein"/>
    <property type="match status" value="1"/>
</dbReference>
<dbReference type="PANTHER" id="PTHR41307:SF1">
    <property type="entry name" value="MEMBRANE PROTEIN"/>
    <property type="match status" value="1"/>
</dbReference>
<name>A0A0U1NTB4_9BACI</name>